<dbReference type="Gene3D" id="3.40.630.30">
    <property type="match status" value="1"/>
</dbReference>
<gene>
    <name evidence="8" type="ORF">GCM10009867_13100</name>
</gene>
<feature type="domain" description="Nudix hydrolase" evidence="7">
    <location>
        <begin position="156"/>
        <end position="286"/>
    </location>
</feature>
<keyword evidence="4" id="KW-0460">Magnesium</keyword>
<dbReference type="Pfam" id="PF00293">
    <property type="entry name" value="NUDIX"/>
    <property type="match status" value="1"/>
</dbReference>
<reference evidence="8 9" key="1">
    <citation type="journal article" date="2019" name="Int. J. Syst. Evol. Microbiol.">
        <title>The Global Catalogue of Microorganisms (GCM) 10K type strain sequencing project: providing services to taxonomists for standard genome sequencing and annotation.</title>
        <authorList>
            <consortium name="The Broad Institute Genomics Platform"/>
            <consortium name="The Broad Institute Genome Sequencing Center for Infectious Disease"/>
            <person name="Wu L."/>
            <person name="Ma J."/>
        </authorList>
    </citation>
    <scope>NUCLEOTIDE SEQUENCE [LARGE SCALE GENOMIC DNA]</scope>
    <source>
        <strain evidence="8 9">JCM 16378</strain>
    </source>
</reference>
<feature type="domain" description="N-acetyltransferase" evidence="6">
    <location>
        <begin position="1"/>
        <end position="137"/>
    </location>
</feature>
<dbReference type="InterPro" id="IPR000086">
    <property type="entry name" value="NUDIX_hydrolase_dom"/>
</dbReference>
<evidence type="ECO:0000256" key="4">
    <source>
        <dbReference type="ARBA" id="ARBA00022842"/>
    </source>
</evidence>
<comment type="cofactor">
    <cofactor evidence="1">
        <name>Mg(2+)</name>
        <dbReference type="ChEBI" id="CHEBI:18420"/>
    </cofactor>
</comment>
<proteinExistence type="inferred from homology"/>
<dbReference type="PROSITE" id="PS51462">
    <property type="entry name" value="NUDIX"/>
    <property type="match status" value="1"/>
</dbReference>
<name>A0ABN3UJH9_9MICO</name>
<evidence type="ECO:0000259" key="7">
    <source>
        <dbReference type="PROSITE" id="PS51462"/>
    </source>
</evidence>
<dbReference type="InterPro" id="IPR016181">
    <property type="entry name" value="Acyl_CoA_acyltransferase"/>
</dbReference>
<dbReference type="PANTHER" id="PTHR43046">
    <property type="entry name" value="GDP-MANNOSE MANNOSYL HYDROLASE"/>
    <property type="match status" value="1"/>
</dbReference>
<dbReference type="InterPro" id="IPR015797">
    <property type="entry name" value="NUDIX_hydrolase-like_dom_sf"/>
</dbReference>
<evidence type="ECO:0000259" key="6">
    <source>
        <dbReference type="PROSITE" id="PS51186"/>
    </source>
</evidence>
<evidence type="ECO:0000256" key="3">
    <source>
        <dbReference type="ARBA" id="ARBA00022801"/>
    </source>
</evidence>
<evidence type="ECO:0000313" key="8">
    <source>
        <dbReference type="EMBL" id="GAA2733984.1"/>
    </source>
</evidence>
<protein>
    <recommendedName>
        <fullName evidence="10">NUDIX hydrolase</fullName>
    </recommendedName>
</protein>
<evidence type="ECO:0000256" key="1">
    <source>
        <dbReference type="ARBA" id="ARBA00001946"/>
    </source>
</evidence>
<dbReference type="Gene3D" id="3.90.79.10">
    <property type="entry name" value="Nucleoside Triphosphate Pyrophosphohydrolase"/>
    <property type="match status" value="1"/>
</dbReference>
<dbReference type="PROSITE" id="PS00893">
    <property type="entry name" value="NUDIX_BOX"/>
    <property type="match status" value="1"/>
</dbReference>
<dbReference type="SUPFAM" id="SSF55729">
    <property type="entry name" value="Acyl-CoA N-acyltransferases (Nat)"/>
    <property type="match status" value="1"/>
</dbReference>
<comment type="caution">
    <text evidence="8">The sequence shown here is derived from an EMBL/GenBank/DDBJ whole genome shotgun (WGS) entry which is preliminary data.</text>
</comment>
<organism evidence="8 9">
    <name type="scientific">Pedococcus aerophilus</name>
    <dbReference type="NCBI Taxonomy" id="436356"/>
    <lineage>
        <taxon>Bacteria</taxon>
        <taxon>Bacillati</taxon>
        <taxon>Actinomycetota</taxon>
        <taxon>Actinomycetes</taxon>
        <taxon>Micrococcales</taxon>
        <taxon>Intrasporangiaceae</taxon>
        <taxon>Pedococcus</taxon>
    </lineage>
</organism>
<dbReference type="PANTHER" id="PTHR43046:SF12">
    <property type="entry name" value="GDP-MANNOSE MANNOSYL HYDROLASE"/>
    <property type="match status" value="1"/>
</dbReference>
<dbReference type="Pfam" id="PF13302">
    <property type="entry name" value="Acetyltransf_3"/>
    <property type="match status" value="1"/>
</dbReference>
<evidence type="ECO:0000256" key="2">
    <source>
        <dbReference type="ARBA" id="ARBA00005582"/>
    </source>
</evidence>
<dbReference type="SUPFAM" id="SSF55811">
    <property type="entry name" value="Nudix"/>
    <property type="match status" value="1"/>
</dbReference>
<dbReference type="InterPro" id="IPR000182">
    <property type="entry name" value="GNAT_dom"/>
</dbReference>
<dbReference type="InterPro" id="IPR020084">
    <property type="entry name" value="NUDIX_hydrolase_CS"/>
</dbReference>
<dbReference type="InterPro" id="IPR020476">
    <property type="entry name" value="Nudix_hydrolase"/>
</dbReference>
<keyword evidence="3 5" id="KW-0378">Hydrolase</keyword>
<evidence type="ECO:0008006" key="10">
    <source>
        <dbReference type="Google" id="ProtNLM"/>
    </source>
</evidence>
<dbReference type="CDD" id="cd18876">
    <property type="entry name" value="NUDIX_Hydrolase"/>
    <property type="match status" value="1"/>
</dbReference>
<evidence type="ECO:0000313" key="9">
    <source>
        <dbReference type="Proteomes" id="UP001501326"/>
    </source>
</evidence>
<dbReference type="RefSeq" id="WP_344191397.1">
    <property type="nucleotide sequence ID" value="NZ_BAAARN010000001.1"/>
</dbReference>
<sequence>MSTAAAPEPALVDDDLVVRGVGEEPDQDDVRAFEVHWQHERVGRVELLLGADGDAEVIWVFVPEYRGVGIVERALRLVLRWAFDDLGLRRVEARVEDADRDSVRAAMRAGLRKEGVSRSQNVPGGRGDVVVLGVLDDDPSPESREGFIAQLNSALPTKRAIAQGVLRDAGGQVLLCELVYKQEWDLPGGVVDPHESPAHCVVREVREELGVDVEVRGLLAVNWLPPWRGWSDATVFVFDLGVVDDDFVARATLQPREIRAVHWVAEEELDRHVAPYNQRLLAFLATHAGPAAYLEDGLPAL</sequence>
<comment type="similarity">
    <text evidence="2 5">Belongs to the Nudix hydrolase family.</text>
</comment>
<evidence type="ECO:0000256" key="5">
    <source>
        <dbReference type="RuleBase" id="RU003476"/>
    </source>
</evidence>
<dbReference type="PRINTS" id="PR00502">
    <property type="entry name" value="NUDIXFAMILY"/>
</dbReference>
<dbReference type="EMBL" id="BAAARN010000001">
    <property type="protein sequence ID" value="GAA2733984.1"/>
    <property type="molecule type" value="Genomic_DNA"/>
</dbReference>
<dbReference type="Proteomes" id="UP001501326">
    <property type="component" value="Unassembled WGS sequence"/>
</dbReference>
<dbReference type="PROSITE" id="PS51186">
    <property type="entry name" value="GNAT"/>
    <property type="match status" value="1"/>
</dbReference>
<keyword evidence="9" id="KW-1185">Reference proteome</keyword>
<accession>A0ABN3UJH9</accession>